<keyword evidence="1" id="KW-0472">Membrane</keyword>
<keyword evidence="1" id="KW-0812">Transmembrane</keyword>
<gene>
    <name evidence="2" type="ORF">DSM25559_4985</name>
</gene>
<keyword evidence="1" id="KW-1133">Transmembrane helix</keyword>
<protein>
    <submittedName>
        <fullName evidence="2">Uncharacterized protein</fullName>
    </submittedName>
</protein>
<dbReference type="EMBL" id="FMUE01000021">
    <property type="protein sequence ID" value="SCX35452.1"/>
    <property type="molecule type" value="Genomic_DNA"/>
</dbReference>
<dbReference type="Proteomes" id="UP000187891">
    <property type="component" value="Unassembled WGS sequence"/>
</dbReference>
<evidence type="ECO:0000256" key="1">
    <source>
        <dbReference type="SAM" id="Phobius"/>
    </source>
</evidence>
<evidence type="ECO:0000313" key="2">
    <source>
        <dbReference type="EMBL" id="SCX35452.1"/>
    </source>
</evidence>
<dbReference type="AlphaFoldDB" id="A0A1R3U246"/>
<accession>A0A1R3U246</accession>
<dbReference type="STRING" id="1907666.DSM25559_4985"/>
<organism evidence="2 3">
    <name type="scientific">Agrobacterium rosae</name>
    <dbReference type="NCBI Taxonomy" id="1972867"/>
    <lineage>
        <taxon>Bacteria</taxon>
        <taxon>Pseudomonadati</taxon>
        <taxon>Pseudomonadota</taxon>
        <taxon>Alphaproteobacteria</taxon>
        <taxon>Hyphomicrobiales</taxon>
        <taxon>Rhizobiaceae</taxon>
        <taxon>Rhizobium/Agrobacterium group</taxon>
        <taxon>Agrobacterium</taxon>
    </lineage>
</organism>
<feature type="transmembrane region" description="Helical" evidence="1">
    <location>
        <begin position="20"/>
        <end position="45"/>
    </location>
</feature>
<name>A0A1R3U246_9HYPH</name>
<evidence type="ECO:0000313" key="3">
    <source>
        <dbReference type="Proteomes" id="UP000187891"/>
    </source>
</evidence>
<proteinExistence type="predicted"/>
<sequence length="46" mass="5177">MVSGWDKNPVLSNDYTARPIVLSELVRALAIPCRVLLSVIVYHFYG</sequence>
<reference evidence="3" key="1">
    <citation type="submission" date="2016-10" db="EMBL/GenBank/DDBJ databases">
        <authorList>
            <person name="Wibberg D."/>
        </authorList>
    </citation>
    <scope>NUCLEOTIDE SEQUENCE [LARGE SCALE GENOMIC DNA]</scope>
</reference>